<dbReference type="Proteomes" id="UP001431572">
    <property type="component" value="Chromosome 2"/>
</dbReference>
<feature type="domain" description="ATP-grasp" evidence="9">
    <location>
        <begin position="111"/>
        <end position="299"/>
    </location>
</feature>
<dbReference type="EC" id="6.3.4.18" evidence="7 8"/>
<dbReference type="SUPFAM" id="SSF52440">
    <property type="entry name" value="PreATP-grasp domain"/>
    <property type="match status" value="1"/>
</dbReference>
<dbReference type="GO" id="GO:0005524">
    <property type="term" value="F:ATP binding"/>
    <property type="evidence" value="ECO:0007669"/>
    <property type="project" value="UniProtKB-UniRule"/>
</dbReference>
<reference evidence="11" key="2">
    <citation type="journal article" date="2024" name="Nature">
        <title>Anoxygenic phototroph of the Chloroflexota uses a type I reaction centre.</title>
        <authorList>
            <person name="Tsuji J.M."/>
            <person name="Shaw N.A."/>
            <person name="Nagashima S."/>
            <person name="Venkiteswaran J.J."/>
            <person name="Schiff S.L."/>
            <person name="Watanabe T."/>
            <person name="Fukui M."/>
            <person name="Hanada S."/>
            <person name="Tank M."/>
            <person name="Neufeld J.D."/>
        </authorList>
    </citation>
    <scope>NUCLEOTIDE SEQUENCE</scope>
    <source>
        <strain evidence="11">L227-S17</strain>
    </source>
</reference>
<dbReference type="InterPro" id="IPR040686">
    <property type="entry name" value="PurK_C"/>
</dbReference>
<evidence type="ECO:0000313" key="12">
    <source>
        <dbReference type="Proteomes" id="UP000521676"/>
    </source>
</evidence>
<comment type="subunit">
    <text evidence="7 8">Homodimer.</text>
</comment>
<keyword evidence="4" id="KW-0210">Decarboxylase</keyword>
<name>A0A8T7M561_9CHLR</name>
<dbReference type="FunFam" id="3.30.1490.20:FF:000015">
    <property type="entry name" value="N5-carboxyaminoimidazole ribonucleotide synthase"/>
    <property type="match status" value="1"/>
</dbReference>
<sequence length="383" mass="41160">MNWNLPNVTIGILGGGQLARMSAYAASRLGMRVAILEAEENSPAGQISAYEFSGKWSDRELLKRFAAASDVITLENEFVDSQILRELEALGKPVYPSALTLALVQDKARQKQTIASAGLPVPAFARVQQAAEVEKFAAEYGYPLVLKARRNGYDGRGNFTIMNAADIEEGFIRLGAPERSLMVEQYISFSKELALMVARNLRGESAVYPLVETVQKNHICHIVTTPAAVPPSVAEKAAEIGRKAIESIGGIGIYGIEMFLTADNRVVINELAPRPHNSGHYSIEACRTSQFENHLRAVLNLPLGSPDLIAPAAMVNLLGTNNAPVSAKGMEKALAVPGANIHIYGKKDSRPGRKMGHITALAPGGTVADALKIAQEAAGYLEF</sequence>
<evidence type="ECO:0000256" key="7">
    <source>
        <dbReference type="HAMAP-Rule" id="MF_01928"/>
    </source>
</evidence>
<dbReference type="NCBIfam" id="NF004680">
    <property type="entry name" value="PRK06019.1-6"/>
    <property type="match status" value="1"/>
</dbReference>
<feature type="binding site" evidence="7">
    <location>
        <begin position="184"/>
        <end position="187"/>
    </location>
    <ligand>
        <name>ATP</name>
        <dbReference type="ChEBI" id="CHEBI:30616"/>
    </ligand>
</feature>
<comment type="caution">
    <text evidence="7">Lacks conserved residue(s) required for the propagation of feature annotation.</text>
</comment>
<evidence type="ECO:0000313" key="11">
    <source>
        <dbReference type="EMBL" id="WJW69087.1"/>
    </source>
</evidence>
<evidence type="ECO:0000256" key="2">
    <source>
        <dbReference type="ARBA" id="ARBA00022741"/>
    </source>
</evidence>
<dbReference type="HAMAP" id="MF_01928">
    <property type="entry name" value="PurK"/>
    <property type="match status" value="1"/>
</dbReference>
<dbReference type="SUPFAM" id="SSF56059">
    <property type="entry name" value="Glutathione synthetase ATP-binding domain-like"/>
    <property type="match status" value="1"/>
</dbReference>
<keyword evidence="1 7" id="KW-0436">Ligase</keyword>
<evidence type="ECO:0000256" key="4">
    <source>
        <dbReference type="ARBA" id="ARBA00022793"/>
    </source>
</evidence>
<dbReference type="PANTHER" id="PTHR11609">
    <property type="entry name" value="PURINE BIOSYNTHESIS PROTEIN 6/7, PUR6/7"/>
    <property type="match status" value="1"/>
</dbReference>
<comment type="catalytic activity">
    <reaction evidence="7 8">
        <text>5-amino-1-(5-phospho-beta-D-ribosyl)imidazole + hydrogencarbonate + ATP = 5-carboxyamino-1-(5-phospho-D-ribosyl)imidazole + ADP + phosphate + 2 H(+)</text>
        <dbReference type="Rhea" id="RHEA:19317"/>
        <dbReference type="ChEBI" id="CHEBI:15378"/>
        <dbReference type="ChEBI" id="CHEBI:17544"/>
        <dbReference type="ChEBI" id="CHEBI:30616"/>
        <dbReference type="ChEBI" id="CHEBI:43474"/>
        <dbReference type="ChEBI" id="CHEBI:58730"/>
        <dbReference type="ChEBI" id="CHEBI:137981"/>
        <dbReference type="ChEBI" id="CHEBI:456216"/>
        <dbReference type="EC" id="6.3.4.18"/>
    </reaction>
</comment>
<protein>
    <recommendedName>
        <fullName evidence="7 8">N5-carboxyaminoimidazole ribonucleotide synthase</fullName>
        <shortName evidence="7 8">N5-CAIR synthase</shortName>
        <ecNumber evidence="7 8">6.3.4.18</ecNumber>
    </recommendedName>
    <alternativeName>
        <fullName evidence="7 8">5-(carboxyamino)imidazole ribonucleotide synthetase</fullName>
    </alternativeName>
</protein>
<comment type="similarity">
    <text evidence="7 8">Belongs to the PurK/PurT family.</text>
</comment>
<dbReference type="Proteomes" id="UP000521676">
    <property type="component" value="Unassembled WGS sequence"/>
</dbReference>
<evidence type="ECO:0000313" key="10">
    <source>
        <dbReference type="EMBL" id="NWJ47176.1"/>
    </source>
</evidence>
<evidence type="ECO:0000256" key="1">
    <source>
        <dbReference type="ARBA" id="ARBA00022598"/>
    </source>
</evidence>
<dbReference type="Pfam" id="PF17769">
    <property type="entry name" value="PurK_C"/>
    <property type="match status" value="1"/>
</dbReference>
<dbReference type="PROSITE" id="PS50975">
    <property type="entry name" value="ATP_GRASP"/>
    <property type="match status" value="1"/>
</dbReference>
<keyword evidence="13" id="KW-1185">Reference proteome</keyword>
<dbReference type="Gene3D" id="3.30.1490.20">
    <property type="entry name" value="ATP-grasp fold, A domain"/>
    <property type="match status" value="1"/>
</dbReference>
<evidence type="ECO:0000313" key="13">
    <source>
        <dbReference type="Proteomes" id="UP001431572"/>
    </source>
</evidence>
<proteinExistence type="inferred from homology"/>
<dbReference type="FunFam" id="3.30.470.20:FF:000037">
    <property type="entry name" value="Phosphoribosylaminoimidazole carboxylase, chloroplastic"/>
    <property type="match status" value="1"/>
</dbReference>
<keyword evidence="3 7" id="KW-0658">Purine biosynthesis</keyword>
<dbReference type="NCBIfam" id="NF004679">
    <property type="entry name" value="PRK06019.1-5"/>
    <property type="match status" value="1"/>
</dbReference>
<feature type="binding site" evidence="7">
    <location>
        <position position="192"/>
    </location>
    <ligand>
        <name>ATP</name>
        <dbReference type="ChEBI" id="CHEBI:30616"/>
    </ligand>
</feature>
<evidence type="ECO:0000256" key="5">
    <source>
        <dbReference type="ARBA" id="ARBA00022840"/>
    </source>
</evidence>
<accession>A0A8T7M561</accession>
<evidence type="ECO:0000256" key="6">
    <source>
        <dbReference type="ARBA" id="ARBA00023239"/>
    </source>
</evidence>
<evidence type="ECO:0000256" key="3">
    <source>
        <dbReference type="ARBA" id="ARBA00022755"/>
    </source>
</evidence>
<dbReference type="EMBL" id="CP128400">
    <property type="protein sequence ID" value="WJW69087.1"/>
    <property type="molecule type" value="Genomic_DNA"/>
</dbReference>
<dbReference type="InterPro" id="IPR011761">
    <property type="entry name" value="ATP-grasp"/>
</dbReference>
<organism evidence="10 12">
    <name type="scientific">Candidatus Chlorohelix allophototropha</name>
    <dbReference type="NCBI Taxonomy" id="3003348"/>
    <lineage>
        <taxon>Bacteria</taxon>
        <taxon>Bacillati</taxon>
        <taxon>Chloroflexota</taxon>
        <taxon>Chloroflexia</taxon>
        <taxon>Candidatus Chloroheliales</taxon>
        <taxon>Candidatus Chloroheliaceae</taxon>
        <taxon>Candidatus Chlorohelix</taxon>
    </lineage>
</organism>
<dbReference type="Pfam" id="PF22660">
    <property type="entry name" value="RS_preATP-grasp-like"/>
    <property type="match status" value="1"/>
</dbReference>
<dbReference type="GO" id="GO:0046872">
    <property type="term" value="F:metal ion binding"/>
    <property type="evidence" value="ECO:0007669"/>
    <property type="project" value="InterPro"/>
</dbReference>
<dbReference type="PANTHER" id="PTHR11609:SF5">
    <property type="entry name" value="PHOSPHORIBOSYLAMINOIMIDAZOLE CARBOXYLASE"/>
    <property type="match status" value="1"/>
</dbReference>
<dbReference type="InterPro" id="IPR016185">
    <property type="entry name" value="PreATP-grasp_dom_sf"/>
</dbReference>
<dbReference type="InterPro" id="IPR011054">
    <property type="entry name" value="Rudment_hybrid_motif"/>
</dbReference>
<dbReference type="Gene3D" id="3.30.470.20">
    <property type="entry name" value="ATP-grasp fold, B domain"/>
    <property type="match status" value="1"/>
</dbReference>
<dbReference type="SUPFAM" id="SSF51246">
    <property type="entry name" value="Rudiment single hybrid motif"/>
    <property type="match status" value="1"/>
</dbReference>
<evidence type="ECO:0000256" key="8">
    <source>
        <dbReference type="RuleBase" id="RU361200"/>
    </source>
</evidence>
<keyword evidence="5 7" id="KW-0067">ATP-binding</keyword>
<feature type="binding site" evidence="7">
    <location>
        <begin position="269"/>
        <end position="270"/>
    </location>
    <ligand>
        <name>ATP</name>
        <dbReference type="ChEBI" id="CHEBI:30616"/>
    </ligand>
</feature>
<dbReference type="InterPro" id="IPR003135">
    <property type="entry name" value="ATP-grasp_carboxylate-amine"/>
</dbReference>
<feature type="binding site" evidence="7">
    <location>
        <position position="107"/>
    </location>
    <ligand>
        <name>ATP</name>
        <dbReference type="ChEBI" id="CHEBI:30616"/>
    </ligand>
</feature>
<keyword evidence="2 7" id="KW-0547">Nucleotide-binding</keyword>
<dbReference type="InterPro" id="IPR013815">
    <property type="entry name" value="ATP_grasp_subdomain_1"/>
</dbReference>
<comment type="function">
    <text evidence="7">Catalyzes the ATP-dependent conversion of 5-aminoimidazole ribonucleotide (AIR) and HCO(3)(-) to N5-carboxyaminoimidazole ribonucleotide (N5-CAIR).</text>
</comment>
<dbReference type="AlphaFoldDB" id="A0A8T7M561"/>
<dbReference type="Gene3D" id="3.40.50.20">
    <property type="match status" value="1"/>
</dbReference>
<dbReference type="GO" id="GO:0034028">
    <property type="term" value="F:5-(carboxyamino)imidazole ribonucleotide synthase activity"/>
    <property type="evidence" value="ECO:0007669"/>
    <property type="project" value="UniProtKB-UniRule"/>
</dbReference>
<dbReference type="GO" id="GO:0005829">
    <property type="term" value="C:cytosol"/>
    <property type="evidence" value="ECO:0007669"/>
    <property type="project" value="TreeGrafter"/>
</dbReference>
<reference evidence="10 12" key="1">
    <citation type="submission" date="2020-06" db="EMBL/GenBank/DDBJ databases">
        <title>Anoxygenic phototrophic Chloroflexota member uses a Type I reaction center.</title>
        <authorList>
            <person name="Tsuji J.M."/>
            <person name="Shaw N.A."/>
            <person name="Nagashima S."/>
            <person name="Venkiteswaran J."/>
            <person name="Schiff S.L."/>
            <person name="Hanada S."/>
            <person name="Tank M."/>
            <person name="Neufeld J.D."/>
        </authorList>
    </citation>
    <scope>NUCLEOTIDE SEQUENCE [LARGE SCALE GENOMIC DNA]</scope>
    <source>
        <strain evidence="10">L227-S17</strain>
    </source>
</reference>
<evidence type="ECO:0000259" key="9">
    <source>
        <dbReference type="PROSITE" id="PS50975"/>
    </source>
</evidence>
<dbReference type="GO" id="GO:0004638">
    <property type="term" value="F:phosphoribosylaminoimidazole carboxylase activity"/>
    <property type="evidence" value="ECO:0007669"/>
    <property type="project" value="InterPro"/>
</dbReference>
<dbReference type="InterPro" id="IPR005875">
    <property type="entry name" value="PurK"/>
</dbReference>
<comment type="pathway">
    <text evidence="7 8">Purine metabolism; IMP biosynthesis via de novo pathway; 5-amino-1-(5-phospho-D-ribosyl)imidazole-4-carboxylate from 5-amino-1-(5-phospho-D-ribosyl)imidazole (N5-CAIR route): step 1/2.</text>
</comment>
<dbReference type="GO" id="GO:0006189">
    <property type="term" value="P:'de novo' IMP biosynthetic process"/>
    <property type="evidence" value="ECO:0007669"/>
    <property type="project" value="UniProtKB-UniRule"/>
</dbReference>
<comment type="function">
    <text evidence="8">Catalyzes the ATP-dependent conversion of 5-aminoimidazole ribonucleotide (AIR) and HCO(3)- to N5-carboxyaminoimidazole ribonucleotide (N5-CAIR).</text>
</comment>
<feature type="binding site" evidence="7">
    <location>
        <position position="147"/>
    </location>
    <ligand>
        <name>ATP</name>
        <dbReference type="ChEBI" id="CHEBI:30616"/>
    </ligand>
</feature>
<gene>
    <name evidence="7 8 10" type="primary">purK</name>
    <name evidence="10" type="ORF">HXX08_15045</name>
    <name evidence="11" type="ORF">OZ401_002680</name>
</gene>
<dbReference type="InterPro" id="IPR054350">
    <property type="entry name" value="PurT/PurK_preATP-grasp"/>
</dbReference>
<dbReference type="NCBIfam" id="TIGR01161">
    <property type="entry name" value="purK"/>
    <property type="match status" value="1"/>
</dbReference>
<keyword evidence="6 10" id="KW-0456">Lyase</keyword>
<dbReference type="Pfam" id="PF02222">
    <property type="entry name" value="ATP-grasp"/>
    <property type="match status" value="1"/>
</dbReference>
<dbReference type="EMBL" id="JACATZ010000003">
    <property type="protein sequence ID" value="NWJ47176.1"/>
    <property type="molecule type" value="Genomic_DNA"/>
</dbReference>
<dbReference type="RefSeq" id="WP_341470978.1">
    <property type="nucleotide sequence ID" value="NZ_CP128400.1"/>
</dbReference>